<organism evidence="1 2">
    <name type="scientific">Chryseobacterium pennipullorum</name>
    <dbReference type="NCBI Taxonomy" id="2258963"/>
    <lineage>
        <taxon>Bacteria</taxon>
        <taxon>Pseudomonadati</taxon>
        <taxon>Bacteroidota</taxon>
        <taxon>Flavobacteriia</taxon>
        <taxon>Flavobacteriales</taxon>
        <taxon>Weeksellaceae</taxon>
        <taxon>Chryseobacterium group</taxon>
        <taxon>Chryseobacterium</taxon>
    </lineage>
</organism>
<sequence length="250" mass="26389">MTDQKNYIMKKLFFIVFGFLFTVGHAQMGVNTTNVQGVFHVDAGKDNPVSGTPTAAQQLNDFITTTAGNVGIGKTNPQRKLDIEANNQPLSIRNLLDQTPADHNIIVRDAITGDVVSAKYSYSTTSTSIAAGASGTVTIPAAINIPAGMFIIRATNACGRTMISTYIYSDMSLGYQSSVARDKVGVVTTSPGAAGSSVNWGVKFVNVTGCADGGNGTQFDYTLAKTGANTYTITNNGNIAKSYTITVFRL</sequence>
<name>A0A3D9AVE3_9FLAO</name>
<evidence type="ECO:0000313" key="1">
    <source>
        <dbReference type="EMBL" id="REC45300.1"/>
    </source>
</evidence>
<protein>
    <submittedName>
        <fullName evidence="1">Uncharacterized protein</fullName>
    </submittedName>
</protein>
<keyword evidence="2" id="KW-1185">Reference proteome</keyword>
<dbReference type="EMBL" id="QNVV01000017">
    <property type="protein sequence ID" value="REC45300.1"/>
    <property type="molecule type" value="Genomic_DNA"/>
</dbReference>
<accession>A0A3D9AVE3</accession>
<reference evidence="1 2" key="1">
    <citation type="submission" date="2018-06" db="EMBL/GenBank/DDBJ databases">
        <title>Novel Chryseobacterium species.</title>
        <authorList>
            <person name="Newman J."/>
            <person name="Hugo C."/>
            <person name="Oosthuizen L."/>
            <person name="Charimba G."/>
        </authorList>
    </citation>
    <scope>NUCLEOTIDE SEQUENCE [LARGE SCALE GENOMIC DNA]</scope>
    <source>
        <strain evidence="1 2">7_F195</strain>
    </source>
</reference>
<dbReference type="AlphaFoldDB" id="A0A3D9AVE3"/>
<evidence type="ECO:0000313" key="2">
    <source>
        <dbReference type="Proteomes" id="UP000256257"/>
    </source>
</evidence>
<dbReference type="Proteomes" id="UP000256257">
    <property type="component" value="Unassembled WGS sequence"/>
</dbReference>
<gene>
    <name evidence="1" type="ORF">DRF67_16575</name>
</gene>
<comment type="caution">
    <text evidence="1">The sequence shown here is derived from an EMBL/GenBank/DDBJ whole genome shotgun (WGS) entry which is preliminary data.</text>
</comment>
<proteinExistence type="predicted"/>